<keyword evidence="2" id="KW-1185">Reference proteome</keyword>
<dbReference type="AlphaFoldDB" id="A0AA35NYG8"/>
<evidence type="ECO:0000313" key="2">
    <source>
        <dbReference type="Proteomes" id="UP001178461"/>
    </source>
</evidence>
<dbReference type="EMBL" id="OX395127">
    <property type="protein sequence ID" value="CAI5768971.1"/>
    <property type="molecule type" value="Genomic_DNA"/>
</dbReference>
<proteinExistence type="predicted"/>
<protein>
    <submittedName>
        <fullName evidence="1">Ig-like domain-containing protein</fullName>
    </submittedName>
</protein>
<sequence length="121" mass="13051">MGATVGLCQEQDVDGDCGDCAGADLWGHWTRPLPEEQERASCSSACRTHQLDFAAPSGSWDVEKLCSSCQLPSVRAQRWKPPWKVDGRSHRSRTTVSTPPPPLLLACHLGKVSSCVSLSAC</sequence>
<evidence type="ECO:0000313" key="1">
    <source>
        <dbReference type="EMBL" id="CAI5768971.1"/>
    </source>
</evidence>
<dbReference type="Proteomes" id="UP001178461">
    <property type="component" value="Chromosome 2"/>
</dbReference>
<gene>
    <name evidence="1" type="ORF">PODLI_1B031310</name>
</gene>
<reference evidence="1" key="1">
    <citation type="submission" date="2022-12" db="EMBL/GenBank/DDBJ databases">
        <authorList>
            <person name="Alioto T."/>
            <person name="Alioto T."/>
            <person name="Gomez Garrido J."/>
        </authorList>
    </citation>
    <scope>NUCLEOTIDE SEQUENCE</scope>
</reference>
<organism evidence="1 2">
    <name type="scientific">Podarcis lilfordi</name>
    <name type="common">Lilford's wall lizard</name>
    <dbReference type="NCBI Taxonomy" id="74358"/>
    <lineage>
        <taxon>Eukaryota</taxon>
        <taxon>Metazoa</taxon>
        <taxon>Chordata</taxon>
        <taxon>Craniata</taxon>
        <taxon>Vertebrata</taxon>
        <taxon>Euteleostomi</taxon>
        <taxon>Lepidosauria</taxon>
        <taxon>Squamata</taxon>
        <taxon>Bifurcata</taxon>
        <taxon>Unidentata</taxon>
        <taxon>Episquamata</taxon>
        <taxon>Laterata</taxon>
        <taxon>Lacertibaenia</taxon>
        <taxon>Lacertidae</taxon>
        <taxon>Podarcis</taxon>
    </lineage>
</organism>
<name>A0AA35NYG8_9SAUR</name>
<accession>A0AA35NYG8</accession>